<keyword evidence="2" id="KW-1185">Reference proteome</keyword>
<evidence type="ECO:0000313" key="1">
    <source>
        <dbReference type="EMBL" id="AGA32035.1"/>
    </source>
</evidence>
<dbReference type="EMBL" id="CP003989">
    <property type="protein sequence ID" value="AGA32035.1"/>
    <property type="molecule type" value="Genomic_DNA"/>
</dbReference>
<sequence>MKLFGHTFGAEWIARIGAGLQEELGITRVGLSWRLCKWLG</sequence>
<dbReference type="HOGENOM" id="CLU_3297900_0_0_6"/>
<proteinExistence type="predicted"/>
<reference evidence="1" key="1">
    <citation type="submission" date="2015-12" db="EMBL/GenBank/DDBJ databases">
        <authorList>
            <person name="Tikhonova T.V."/>
            <person name="Pavlov A.R."/>
            <person name="Beletsky A.V."/>
            <person name="Mardanov A.V."/>
            <person name="Sorokin D.Y."/>
            <person name="Ravin N.V."/>
            <person name="Popov V.O."/>
        </authorList>
    </citation>
    <scope>NUCLEOTIDE SEQUENCE</scope>
    <source>
        <strain evidence="1">DSM 14787</strain>
    </source>
</reference>
<dbReference type="PATRIC" id="fig|1255043.3.peg.327"/>
<dbReference type="KEGG" id="tni:TVNIR_0326"/>
<gene>
    <name evidence="1" type="ordered locus">TVNIR_0326</name>
</gene>
<dbReference type="AlphaFoldDB" id="L0DSS2"/>
<name>L0DSS2_THIND</name>
<dbReference type="Proteomes" id="UP000010809">
    <property type="component" value="Chromosome"/>
</dbReference>
<evidence type="ECO:0000313" key="2">
    <source>
        <dbReference type="Proteomes" id="UP000010809"/>
    </source>
</evidence>
<organism evidence="1 2">
    <name type="scientific">Thioalkalivibrio nitratireducens (strain DSM 14787 / UNIQEM 213 / ALEN2)</name>
    <dbReference type="NCBI Taxonomy" id="1255043"/>
    <lineage>
        <taxon>Bacteria</taxon>
        <taxon>Pseudomonadati</taxon>
        <taxon>Pseudomonadota</taxon>
        <taxon>Gammaproteobacteria</taxon>
        <taxon>Chromatiales</taxon>
        <taxon>Ectothiorhodospiraceae</taxon>
        <taxon>Thioalkalivibrio</taxon>
    </lineage>
</organism>
<accession>L0DSS2</accession>
<dbReference type="RefSeq" id="WP_015257190.1">
    <property type="nucleotide sequence ID" value="NC_019902.2"/>
</dbReference>
<protein>
    <submittedName>
        <fullName evidence="1">Uncharacterized protein</fullName>
    </submittedName>
</protein>
<dbReference type="STRING" id="1255043.TVNIR_0326"/>